<dbReference type="AlphaFoldDB" id="A0A8H4VCL3"/>
<sequence>MSRALGARPTVLLFTFFIITTKNNHNNNNHNSSSSSDNNSNDNISSVGSSSSNSSSSNYSNSSSNSNKSRMSDVMDVELSPSRDPVTPSKLAAEESIWHGTGKIKVPLSPTGHSARIRQIFQAQLVSRSVFGAECRREINTQGREALDIRAVSLRDIEKALQKKKPVNPADYVPKEILEEFPDLFAPGRAGQASPQDRHAASPAALCGVRGSDGPGRGKGLLGAGLCPRPGLLQLRPPRVTVPAL</sequence>
<proteinExistence type="predicted"/>
<name>A0A8H4VCL3_9HYPO</name>
<protein>
    <submittedName>
        <fullName evidence="2">Retrovirus polyprotein</fullName>
    </submittedName>
</protein>
<comment type="caution">
    <text evidence="2">The sequence shown here is derived from an EMBL/GenBank/DDBJ whole genome shotgun (WGS) entry which is preliminary data.</text>
</comment>
<dbReference type="EMBL" id="JAACLJ010000005">
    <property type="protein sequence ID" value="KAF4585408.1"/>
    <property type="molecule type" value="Genomic_DNA"/>
</dbReference>
<evidence type="ECO:0000313" key="3">
    <source>
        <dbReference type="Proteomes" id="UP000562929"/>
    </source>
</evidence>
<keyword evidence="3" id="KW-1185">Reference proteome</keyword>
<evidence type="ECO:0000256" key="1">
    <source>
        <dbReference type="SAM" id="MobiDB-lite"/>
    </source>
</evidence>
<gene>
    <name evidence="2" type="ORF">GQ602_004713</name>
</gene>
<accession>A0A8H4VCL3</accession>
<dbReference type="OrthoDB" id="3341476at2759"/>
<feature type="region of interest" description="Disordered" evidence="1">
    <location>
        <begin position="24"/>
        <end position="88"/>
    </location>
</feature>
<reference evidence="2 3" key="1">
    <citation type="journal article" date="2020" name="G3 (Bethesda)">
        <title>Genetic Underpinnings of Host Manipulation by Ophiocordyceps as Revealed by Comparative Transcriptomics.</title>
        <authorList>
            <person name="Will I."/>
            <person name="Das B."/>
            <person name="Trinh T."/>
            <person name="Brachmann A."/>
            <person name="Ohm R.A."/>
            <person name="de Bekker C."/>
        </authorList>
    </citation>
    <scope>NUCLEOTIDE SEQUENCE [LARGE SCALE GENOMIC DNA]</scope>
    <source>
        <strain evidence="2 3">EC05</strain>
    </source>
</reference>
<organism evidence="2 3">
    <name type="scientific">Ophiocordyceps camponoti-floridani</name>
    <dbReference type="NCBI Taxonomy" id="2030778"/>
    <lineage>
        <taxon>Eukaryota</taxon>
        <taxon>Fungi</taxon>
        <taxon>Dikarya</taxon>
        <taxon>Ascomycota</taxon>
        <taxon>Pezizomycotina</taxon>
        <taxon>Sordariomycetes</taxon>
        <taxon>Hypocreomycetidae</taxon>
        <taxon>Hypocreales</taxon>
        <taxon>Ophiocordycipitaceae</taxon>
        <taxon>Ophiocordyceps</taxon>
    </lineage>
</organism>
<feature type="region of interest" description="Disordered" evidence="1">
    <location>
        <begin position="187"/>
        <end position="213"/>
    </location>
</feature>
<feature type="compositionally biased region" description="Low complexity" evidence="1">
    <location>
        <begin position="24"/>
        <end position="69"/>
    </location>
</feature>
<dbReference type="Proteomes" id="UP000562929">
    <property type="component" value="Unassembled WGS sequence"/>
</dbReference>
<evidence type="ECO:0000313" key="2">
    <source>
        <dbReference type="EMBL" id="KAF4585408.1"/>
    </source>
</evidence>